<feature type="coiled-coil region" evidence="5">
    <location>
        <begin position="613"/>
        <end position="644"/>
    </location>
</feature>
<evidence type="ECO:0000256" key="5">
    <source>
        <dbReference type="SAM" id="Coils"/>
    </source>
</evidence>
<evidence type="ECO:0000256" key="1">
    <source>
        <dbReference type="ARBA" id="ARBA00004370"/>
    </source>
</evidence>
<evidence type="ECO:0000259" key="8">
    <source>
        <dbReference type="PROSITE" id="PS50885"/>
    </source>
</evidence>
<gene>
    <name evidence="9" type="ORF">ABS311_01190</name>
</gene>
<evidence type="ECO:0000256" key="3">
    <source>
        <dbReference type="ARBA" id="ARBA00029447"/>
    </source>
</evidence>
<dbReference type="CDD" id="cd06225">
    <property type="entry name" value="HAMP"/>
    <property type="match status" value="1"/>
</dbReference>
<dbReference type="SUPFAM" id="SSF58104">
    <property type="entry name" value="Methyl-accepting chemotaxis protein (MCP) signaling domain"/>
    <property type="match status" value="1"/>
</dbReference>
<dbReference type="SMART" id="SM00283">
    <property type="entry name" value="MA"/>
    <property type="match status" value="1"/>
</dbReference>
<keyword evidence="6" id="KW-0472">Membrane</keyword>
<evidence type="ECO:0000313" key="10">
    <source>
        <dbReference type="Proteomes" id="UP001467690"/>
    </source>
</evidence>
<evidence type="ECO:0000313" key="9">
    <source>
        <dbReference type="EMBL" id="MER2490498.1"/>
    </source>
</evidence>
<comment type="subcellular location">
    <subcellularLocation>
        <location evidence="1">Membrane</location>
    </subcellularLocation>
</comment>
<proteinExistence type="inferred from homology"/>
<dbReference type="PANTHER" id="PTHR32089">
    <property type="entry name" value="METHYL-ACCEPTING CHEMOTAXIS PROTEIN MCPB"/>
    <property type="match status" value="1"/>
</dbReference>
<comment type="caution">
    <text evidence="9">The sequence shown here is derived from an EMBL/GenBank/DDBJ whole genome shotgun (WGS) entry which is preliminary data.</text>
</comment>
<comment type="similarity">
    <text evidence="3">Belongs to the methyl-accepting chemotaxis (MCP) protein family.</text>
</comment>
<dbReference type="EMBL" id="JBELOE010000059">
    <property type="protein sequence ID" value="MER2490498.1"/>
    <property type="molecule type" value="Genomic_DNA"/>
</dbReference>
<dbReference type="RefSeq" id="WP_350400289.1">
    <property type="nucleotide sequence ID" value="NZ_JBELOE010000059.1"/>
</dbReference>
<dbReference type="PROSITE" id="PS50111">
    <property type="entry name" value="CHEMOTAXIS_TRANSDUC_2"/>
    <property type="match status" value="1"/>
</dbReference>
<feature type="domain" description="Methyl-accepting transducer" evidence="7">
    <location>
        <begin position="388"/>
        <end position="624"/>
    </location>
</feature>
<keyword evidence="10" id="KW-1185">Reference proteome</keyword>
<feature type="domain" description="HAMP" evidence="8">
    <location>
        <begin position="331"/>
        <end position="383"/>
    </location>
</feature>
<reference evidence="9 10" key="1">
    <citation type="submission" date="2024-06" db="EMBL/GenBank/DDBJ databases">
        <authorList>
            <person name="Chen R.Y."/>
        </authorList>
    </citation>
    <scope>NUCLEOTIDE SEQUENCE [LARGE SCALE GENOMIC DNA]</scope>
    <source>
        <strain evidence="9 10">D2</strain>
    </source>
</reference>
<keyword evidence="2 4" id="KW-0807">Transducer</keyword>
<name>A0ABV1RC48_9ALTE</name>
<dbReference type="InterPro" id="IPR004089">
    <property type="entry name" value="MCPsignal_dom"/>
</dbReference>
<dbReference type="Gene3D" id="1.10.287.950">
    <property type="entry name" value="Methyl-accepting chemotaxis protein"/>
    <property type="match status" value="1"/>
</dbReference>
<evidence type="ECO:0000256" key="6">
    <source>
        <dbReference type="SAM" id="Phobius"/>
    </source>
</evidence>
<evidence type="ECO:0000256" key="4">
    <source>
        <dbReference type="PROSITE-ProRule" id="PRU00284"/>
    </source>
</evidence>
<dbReference type="Proteomes" id="UP001467690">
    <property type="component" value="Unassembled WGS sequence"/>
</dbReference>
<dbReference type="Pfam" id="PF00672">
    <property type="entry name" value="HAMP"/>
    <property type="match status" value="1"/>
</dbReference>
<accession>A0ABV1RC48</accession>
<protein>
    <submittedName>
        <fullName evidence="9">Methyl-accepting chemotaxis protein</fullName>
    </submittedName>
</protein>
<dbReference type="SMART" id="SM00304">
    <property type="entry name" value="HAMP"/>
    <property type="match status" value="1"/>
</dbReference>
<keyword evidence="6" id="KW-1133">Transmembrane helix</keyword>
<organism evidence="9 10">
    <name type="scientific">Catenovulum sediminis</name>
    <dbReference type="NCBI Taxonomy" id="1740262"/>
    <lineage>
        <taxon>Bacteria</taxon>
        <taxon>Pseudomonadati</taxon>
        <taxon>Pseudomonadota</taxon>
        <taxon>Gammaproteobacteria</taxon>
        <taxon>Alteromonadales</taxon>
        <taxon>Alteromonadaceae</taxon>
        <taxon>Catenovulum</taxon>
    </lineage>
</organism>
<keyword evidence="6" id="KW-0812">Transmembrane</keyword>
<dbReference type="InterPro" id="IPR003660">
    <property type="entry name" value="HAMP_dom"/>
</dbReference>
<keyword evidence="5" id="KW-0175">Coiled coil</keyword>
<dbReference type="Pfam" id="PF00015">
    <property type="entry name" value="MCPsignal"/>
    <property type="match status" value="1"/>
</dbReference>
<feature type="transmembrane region" description="Helical" evidence="6">
    <location>
        <begin position="310"/>
        <end position="330"/>
    </location>
</feature>
<dbReference type="PANTHER" id="PTHR32089:SF112">
    <property type="entry name" value="LYSOZYME-LIKE PROTEIN-RELATED"/>
    <property type="match status" value="1"/>
</dbReference>
<evidence type="ECO:0000256" key="2">
    <source>
        <dbReference type="ARBA" id="ARBA00023224"/>
    </source>
</evidence>
<dbReference type="PROSITE" id="PS50885">
    <property type="entry name" value="HAMP"/>
    <property type="match status" value="1"/>
</dbReference>
<sequence length="661" mass="73210">MTLQFKISAVFSFLALVIIVVIAAGVQNSQSISYRFNQFSEHATELLLNLSDMRETFQKVDNKVLQHYLAGSKHEQTGLEEQLKKEDDQLEQLTGKLIKNAGLLFANNDMQLSDVKPDLSAQKTLILANQKALSLDLQLQDKQTDFLTQWQQVNELIELKLKDLNNESFIWLSSLMAIKDGLDRIRTLTEMVAVTQDPDVYPTLIPTASDTMATLKTNLEILAYQTVFPIDDLSALIEKMETSLLNQSGMLPTAVSYLVARDSQVLRLDEYRDSWTQDLAKIDKFAGWINQQTMQNARQSKQDNEAATQWLIVAGVISVIITAVISLVMITGIRRPIKRLTQFSQKVSNGDLTENISNAGTDEFGTIGKMLNSITEHLNALVVEVIQTSQSVNHASDNLLSNNQRSLDRVFKISSDIETLSAALQELGTSAVHIEERTINTQKEVDNIDRLIVQSRDLSKQNAEKLADLGTQMKDASNIVRSLRQSSEDISSVVAIIRAVAEQTNLLALNAAIEAARAGEDGRGFAVVADEVRELAARTQKSTEEIETIVSRLQEESQKAESMVDVGAEVTLARIDDANDLSKDMRLIGDAASIIKEMSASISTSATEQGTVIQEIAQNIVELAAQINENKTEFNDNVKQTEDLVDRAHTLQGLTAKFATR</sequence>
<evidence type="ECO:0000259" key="7">
    <source>
        <dbReference type="PROSITE" id="PS50111"/>
    </source>
</evidence>